<keyword evidence="2" id="KW-1185">Reference proteome</keyword>
<dbReference type="STRING" id="499555.BJL86_2995"/>
<proteinExistence type="predicted"/>
<dbReference type="Proteomes" id="UP000186104">
    <property type="component" value="Chromosome"/>
</dbReference>
<protein>
    <submittedName>
        <fullName evidence="1">Uncharacterized protein</fullName>
    </submittedName>
</protein>
<dbReference type="AlphaFoldDB" id="A0A173LPY6"/>
<evidence type="ECO:0000313" key="2">
    <source>
        <dbReference type="Proteomes" id="UP000186104"/>
    </source>
</evidence>
<evidence type="ECO:0000313" key="1">
    <source>
        <dbReference type="EMBL" id="ANI93754.1"/>
    </source>
</evidence>
<dbReference type="EMBL" id="CP015961">
    <property type="protein sequence ID" value="ANI93754.1"/>
    <property type="molecule type" value="Genomic_DNA"/>
</dbReference>
<dbReference type="OrthoDB" id="2426596at2"/>
<name>A0A173LPY6_9ACTN</name>
<accession>A0A173LPY6</accession>
<reference evidence="1 2" key="1">
    <citation type="submission" date="2016-06" db="EMBL/GenBank/DDBJ databases">
        <title>Complete genome sequence of a saline-alkali tolerant type strain Dietzia timorensis ID05-A0528T.</title>
        <authorList>
            <person name="Wu X."/>
        </authorList>
    </citation>
    <scope>NUCLEOTIDE SEQUENCE [LARGE SCALE GENOMIC DNA]</scope>
    <source>
        <strain evidence="1 2">ID05-A0528</strain>
    </source>
</reference>
<sequence length="239" mass="26472">MWLEGFEPSANAPEAWAEIEFDEEFGAVGKFVPRGFDAYVRVLHPVDVGGNGETMRWSEVAARFGTVIHPEVQWHRIIGSDDPDAQWEGGKCPRRGTLKPHMFARVLDALARGGKADLVTVGFWPGTGLGNPGQTPLSERERDEAYSTRGWREAYYFRGPLDELRASMPGGGATTEWGYLPNVAWPDSREWFTFSEIDYDSTIVGCSADAARSLLADKELETVEVGPESNLAYLADKIN</sequence>
<gene>
    <name evidence="1" type="ORF">BJL86_2995</name>
</gene>
<organism evidence="1 2">
    <name type="scientific">Dietzia timorensis</name>
    <dbReference type="NCBI Taxonomy" id="499555"/>
    <lineage>
        <taxon>Bacteria</taxon>
        <taxon>Bacillati</taxon>
        <taxon>Actinomycetota</taxon>
        <taxon>Actinomycetes</taxon>
        <taxon>Mycobacteriales</taxon>
        <taxon>Dietziaceae</taxon>
        <taxon>Dietzia</taxon>
    </lineage>
</organism>
<dbReference type="RefSeq" id="WP_067477173.1">
    <property type="nucleotide sequence ID" value="NZ_CP015961.1"/>
</dbReference>
<dbReference type="KEGG" id="dtm:BJL86_2995"/>